<dbReference type="EMBL" id="AP035884">
    <property type="protein sequence ID" value="BFP51512.1"/>
    <property type="molecule type" value="Genomic_DNA"/>
</dbReference>
<reference evidence="2" key="1">
    <citation type="submission" date="2024-07" db="EMBL/GenBank/DDBJ databases">
        <title>Complete genome sequences of cellulolytic bacteria, Kitasatospora sp. CMC57 and Streptomyces sp. CMC78, isolated from Japanese agricultural soil.</title>
        <authorList>
            <person name="Hashimoto T."/>
            <person name="Ito M."/>
            <person name="Iwamoto M."/>
            <person name="Fukahori D."/>
            <person name="Shoda T."/>
            <person name="Sakoda M."/>
            <person name="Morohoshi T."/>
            <person name="Mitsuboshi M."/>
            <person name="Nishizawa T."/>
        </authorList>
    </citation>
    <scope>NUCLEOTIDE SEQUENCE</scope>
    <source>
        <strain evidence="2">CMC78</strain>
    </source>
</reference>
<feature type="compositionally biased region" description="Basic and acidic residues" evidence="1">
    <location>
        <begin position="14"/>
        <end position="26"/>
    </location>
</feature>
<feature type="region of interest" description="Disordered" evidence="1">
    <location>
        <begin position="1"/>
        <end position="44"/>
    </location>
</feature>
<gene>
    <name evidence="2" type="ORF">SCMC78_13190</name>
</gene>
<dbReference type="AlphaFoldDB" id="A0AB33K9X3"/>
<accession>A0AB33K9X3</accession>
<name>A0AB33K9X3_9ACTN</name>
<evidence type="ECO:0000256" key="1">
    <source>
        <dbReference type="SAM" id="MobiDB-lite"/>
    </source>
</evidence>
<proteinExistence type="predicted"/>
<sequence>MAHSFARRTTPKRHALDAEKQDEKPPRYRTRRSNVVRLPGTRDGLSLYGARRLAGAVGSLPSATAASSSIIRPSPSRKVSAERQPLDLQASPPALETKPVDGPVLPY</sequence>
<feature type="compositionally biased region" description="Low complexity" evidence="1">
    <location>
        <begin position="59"/>
        <end position="77"/>
    </location>
</feature>
<organism evidence="2">
    <name type="scientific">Streptomyces sp. CMC78</name>
    <dbReference type="NCBI Taxonomy" id="3231512"/>
    <lineage>
        <taxon>Bacteria</taxon>
        <taxon>Bacillati</taxon>
        <taxon>Actinomycetota</taxon>
        <taxon>Actinomycetes</taxon>
        <taxon>Kitasatosporales</taxon>
        <taxon>Streptomycetaceae</taxon>
        <taxon>Streptomyces</taxon>
    </lineage>
</organism>
<evidence type="ECO:0000313" key="2">
    <source>
        <dbReference type="EMBL" id="BFP51512.1"/>
    </source>
</evidence>
<feature type="compositionally biased region" description="Basic residues" evidence="1">
    <location>
        <begin position="1"/>
        <end position="13"/>
    </location>
</feature>
<dbReference type="KEGG" id="stcm:SCMC78_13190"/>
<protein>
    <submittedName>
        <fullName evidence="2">Uncharacterized protein</fullName>
    </submittedName>
</protein>
<feature type="region of interest" description="Disordered" evidence="1">
    <location>
        <begin position="59"/>
        <end position="107"/>
    </location>
</feature>